<dbReference type="AlphaFoldDB" id="A0A4C1TZX2"/>
<accession>A0A4C1TZX2</accession>
<feature type="compositionally biased region" description="Basic and acidic residues" evidence="1">
    <location>
        <begin position="105"/>
        <end position="119"/>
    </location>
</feature>
<gene>
    <name evidence="2" type="ORF">EVAR_102095_1</name>
</gene>
<feature type="compositionally biased region" description="Pro residues" evidence="1">
    <location>
        <begin position="93"/>
        <end position="103"/>
    </location>
</feature>
<comment type="caution">
    <text evidence="2">The sequence shown here is derived from an EMBL/GenBank/DDBJ whole genome shotgun (WGS) entry which is preliminary data.</text>
</comment>
<evidence type="ECO:0000256" key="1">
    <source>
        <dbReference type="SAM" id="MobiDB-lite"/>
    </source>
</evidence>
<feature type="region of interest" description="Disordered" evidence="1">
    <location>
        <begin position="84"/>
        <end position="126"/>
    </location>
</feature>
<reference evidence="2 3" key="1">
    <citation type="journal article" date="2019" name="Commun. Biol.">
        <title>The bagworm genome reveals a unique fibroin gene that provides high tensile strength.</title>
        <authorList>
            <person name="Kono N."/>
            <person name="Nakamura H."/>
            <person name="Ohtoshi R."/>
            <person name="Tomita M."/>
            <person name="Numata K."/>
            <person name="Arakawa K."/>
        </authorList>
    </citation>
    <scope>NUCLEOTIDE SEQUENCE [LARGE SCALE GENOMIC DNA]</scope>
</reference>
<dbReference type="EMBL" id="BGZK01000109">
    <property type="protein sequence ID" value="GBP19547.1"/>
    <property type="molecule type" value="Genomic_DNA"/>
</dbReference>
<name>A0A4C1TZX2_EUMVA</name>
<evidence type="ECO:0000313" key="2">
    <source>
        <dbReference type="EMBL" id="GBP19547.1"/>
    </source>
</evidence>
<sequence>MDKAEGIAQYQQIDYLTVVDRYKRFERRHESEWTRKNQLVDSRGSSYRGTVDSIKPIQFACARCGPSRQKAFVDKHVRREAVIYKTRGVRSAGPPPSGSPPLADPIDRAPTRSPRDRHQTSFGAFA</sequence>
<evidence type="ECO:0000313" key="3">
    <source>
        <dbReference type="Proteomes" id="UP000299102"/>
    </source>
</evidence>
<organism evidence="2 3">
    <name type="scientific">Eumeta variegata</name>
    <name type="common">Bagworm moth</name>
    <name type="synonym">Eumeta japonica</name>
    <dbReference type="NCBI Taxonomy" id="151549"/>
    <lineage>
        <taxon>Eukaryota</taxon>
        <taxon>Metazoa</taxon>
        <taxon>Ecdysozoa</taxon>
        <taxon>Arthropoda</taxon>
        <taxon>Hexapoda</taxon>
        <taxon>Insecta</taxon>
        <taxon>Pterygota</taxon>
        <taxon>Neoptera</taxon>
        <taxon>Endopterygota</taxon>
        <taxon>Lepidoptera</taxon>
        <taxon>Glossata</taxon>
        <taxon>Ditrysia</taxon>
        <taxon>Tineoidea</taxon>
        <taxon>Psychidae</taxon>
        <taxon>Oiketicinae</taxon>
        <taxon>Eumeta</taxon>
    </lineage>
</organism>
<dbReference type="Proteomes" id="UP000299102">
    <property type="component" value="Unassembled WGS sequence"/>
</dbReference>
<keyword evidence="3" id="KW-1185">Reference proteome</keyword>
<protein>
    <submittedName>
        <fullName evidence="2">Uncharacterized protein</fullName>
    </submittedName>
</protein>
<proteinExistence type="predicted"/>